<keyword evidence="3" id="KW-1015">Disulfide bond</keyword>
<comment type="caution">
    <text evidence="5">The sequence shown here is derived from an EMBL/GenBank/DDBJ whole genome shotgun (WGS) entry which is preliminary data.</text>
</comment>
<proteinExistence type="predicted"/>
<evidence type="ECO:0000256" key="1">
    <source>
        <dbReference type="ARBA" id="ARBA00004613"/>
    </source>
</evidence>
<dbReference type="Proteomes" id="UP000322234">
    <property type="component" value="Unassembled WGS sequence"/>
</dbReference>
<feature type="domain" description="BPTI/Kunitz inhibitor" evidence="4">
    <location>
        <begin position="110"/>
        <end position="160"/>
    </location>
</feature>
<gene>
    <name evidence="5" type="ORF">E5288_WYG013110</name>
</gene>
<keyword evidence="6" id="KW-1185">Reference proteome</keyword>
<dbReference type="PANTHER" id="PTHR10083:SF367">
    <property type="entry name" value="SPLEEN TRYPSIN INHIBITOR I"/>
    <property type="match status" value="1"/>
</dbReference>
<sequence>MSAWEAYADFRLDQRQVKSKGPSGGEAVALVAQRCAVSLLSSKCLITPLGQDIKSSIHPQHPQEPSCESTKMNRLCLSAALLFLLVILVDGISEDINKSHDHAASKPAFCLKPKSIGPCKGRKIRYFYNAKTRQCQRFFYGGCKGNLNNFYTMALCMNTCGHVEWSWRICQDE</sequence>
<dbReference type="GO" id="GO:0005615">
    <property type="term" value="C:extracellular space"/>
    <property type="evidence" value="ECO:0007669"/>
    <property type="project" value="TreeGrafter"/>
</dbReference>
<dbReference type="PANTHER" id="PTHR10083">
    <property type="entry name" value="KUNITZ-TYPE PROTEASE INHIBITOR-RELATED"/>
    <property type="match status" value="1"/>
</dbReference>
<dbReference type="PROSITE" id="PS00280">
    <property type="entry name" value="BPTI_KUNITZ_1"/>
    <property type="match status" value="1"/>
</dbReference>
<name>A0A6B0R8Z7_9CETA</name>
<evidence type="ECO:0000256" key="3">
    <source>
        <dbReference type="ARBA" id="ARBA00023157"/>
    </source>
</evidence>
<dbReference type="SUPFAM" id="SSF57362">
    <property type="entry name" value="BPTI-like"/>
    <property type="match status" value="1"/>
</dbReference>
<dbReference type="Gene3D" id="4.10.410.10">
    <property type="entry name" value="Pancreatic trypsin inhibitor Kunitz domain"/>
    <property type="match status" value="1"/>
</dbReference>
<dbReference type="SMART" id="SM00131">
    <property type="entry name" value="KU"/>
    <property type="match status" value="1"/>
</dbReference>
<dbReference type="PROSITE" id="PS00414">
    <property type="entry name" value="PROFILIN"/>
    <property type="match status" value="1"/>
</dbReference>
<evidence type="ECO:0000256" key="2">
    <source>
        <dbReference type="ARBA" id="ARBA00022525"/>
    </source>
</evidence>
<dbReference type="AlphaFoldDB" id="A0A6B0R8Z7"/>
<accession>A0A6B0R8Z7</accession>
<dbReference type="InterPro" id="IPR036880">
    <property type="entry name" value="Kunitz_BPTI_sf"/>
</dbReference>
<dbReference type="PROSITE" id="PS50279">
    <property type="entry name" value="BPTI_KUNITZ_2"/>
    <property type="match status" value="1"/>
</dbReference>
<dbReference type="EMBL" id="VBQZ03000034">
    <property type="protein sequence ID" value="MXQ86679.1"/>
    <property type="molecule type" value="Genomic_DNA"/>
</dbReference>
<dbReference type="Pfam" id="PF00014">
    <property type="entry name" value="Kunitz_BPTI"/>
    <property type="match status" value="1"/>
</dbReference>
<dbReference type="CDD" id="cd00109">
    <property type="entry name" value="Kunitz-type"/>
    <property type="match status" value="1"/>
</dbReference>
<dbReference type="InterPro" id="IPR020901">
    <property type="entry name" value="Prtase_inh_Kunz-CS"/>
</dbReference>
<dbReference type="PRINTS" id="PR00759">
    <property type="entry name" value="BASICPTASE"/>
</dbReference>
<dbReference type="GO" id="GO:0003779">
    <property type="term" value="F:actin binding"/>
    <property type="evidence" value="ECO:0007669"/>
    <property type="project" value="InterPro"/>
</dbReference>
<comment type="subcellular location">
    <subcellularLocation>
        <location evidence="1">Secreted</location>
    </subcellularLocation>
</comment>
<keyword evidence="2" id="KW-0964">Secreted</keyword>
<evidence type="ECO:0000259" key="4">
    <source>
        <dbReference type="PROSITE" id="PS50279"/>
    </source>
</evidence>
<reference evidence="5" key="1">
    <citation type="submission" date="2019-10" db="EMBL/GenBank/DDBJ databases">
        <title>The sequence and de novo assembly of the wild yak genome.</title>
        <authorList>
            <person name="Liu Y."/>
        </authorList>
    </citation>
    <scope>NUCLEOTIDE SEQUENCE [LARGE SCALE GENOMIC DNA]</scope>
    <source>
        <strain evidence="5">WY2019</strain>
    </source>
</reference>
<dbReference type="GO" id="GO:0004867">
    <property type="term" value="F:serine-type endopeptidase inhibitor activity"/>
    <property type="evidence" value="ECO:0007669"/>
    <property type="project" value="InterPro"/>
</dbReference>
<evidence type="ECO:0000313" key="6">
    <source>
        <dbReference type="Proteomes" id="UP000322234"/>
    </source>
</evidence>
<protein>
    <recommendedName>
        <fullName evidence="4">BPTI/Kunitz inhibitor domain-containing protein</fullName>
    </recommendedName>
</protein>
<dbReference type="InterPro" id="IPR050098">
    <property type="entry name" value="TFPI/VKTCI-like"/>
</dbReference>
<dbReference type="InterPro" id="IPR027310">
    <property type="entry name" value="Profilin_CS"/>
</dbReference>
<dbReference type="InterPro" id="IPR002223">
    <property type="entry name" value="Kunitz_BPTI"/>
</dbReference>
<organism evidence="5 6">
    <name type="scientific">Bos mutus</name>
    <name type="common">wild yak</name>
    <dbReference type="NCBI Taxonomy" id="72004"/>
    <lineage>
        <taxon>Eukaryota</taxon>
        <taxon>Metazoa</taxon>
        <taxon>Chordata</taxon>
        <taxon>Craniata</taxon>
        <taxon>Vertebrata</taxon>
        <taxon>Euteleostomi</taxon>
        <taxon>Mammalia</taxon>
        <taxon>Eutheria</taxon>
        <taxon>Laurasiatheria</taxon>
        <taxon>Artiodactyla</taxon>
        <taxon>Ruminantia</taxon>
        <taxon>Pecora</taxon>
        <taxon>Bovidae</taxon>
        <taxon>Bovinae</taxon>
        <taxon>Bos</taxon>
    </lineage>
</organism>
<evidence type="ECO:0000313" key="5">
    <source>
        <dbReference type="EMBL" id="MXQ86679.1"/>
    </source>
</evidence>